<feature type="transmembrane region" description="Helical" evidence="1">
    <location>
        <begin position="345"/>
        <end position="361"/>
    </location>
</feature>
<sequence length="376" mass="43385">MQVLKKEVSEFELFYDLIFAYAISRIASILFVDTNQMLSFKSLGEFLMLTLVFWTIWTYQTVFANRFSIKNKTSALFLFFDMFWVMILAQAINVDFEKTHFTFVGATSILFFSIALQYYLKMKSTEDTVVKKLCYQLTMILCASGLIGFSTILPWGTYAIRFAVYAVSILITAFFPIVMKKGLEDFPTNFGHLTERYNLFTLLLFGEAVIAVASTIVFNKISIGSVFFFLVVIVLFLFYNTIYKSGMDRQKATAGLVLIHSHYFIFVGLGLSIVLYENYVDNDIQPLFFSLCLAVSLLCFLGGTLINMIFYTKKEHNYRPFISKSVLYFAGWIVVSLLLQDFMVPFLFVNVVFLLFLLYQVKQEFKGLTRASRKLR</sequence>
<dbReference type="KEGG" id="ess:ATZ33_07785"/>
<feature type="transmembrane region" description="Helical" evidence="1">
    <location>
        <begin position="254"/>
        <end position="276"/>
    </location>
</feature>
<reference evidence="2 4" key="2">
    <citation type="submission" date="2015-12" db="EMBL/GenBank/DDBJ databases">
        <authorList>
            <person name="Lauer A."/>
            <person name="Humrighouse B."/>
            <person name="Loparev V."/>
            <person name="Shewmaker P.L."/>
            <person name="Whitney A.M."/>
            <person name="McLaughlin R.W."/>
        </authorList>
    </citation>
    <scope>NUCLEOTIDE SEQUENCE [LARGE SCALE GENOMIC DNA]</scope>
    <source>
        <strain evidence="2 4">LMG 23085</strain>
    </source>
</reference>
<feature type="transmembrane region" description="Helical" evidence="1">
    <location>
        <begin position="199"/>
        <end position="217"/>
    </location>
</feature>
<evidence type="ECO:0000256" key="1">
    <source>
        <dbReference type="SAM" id="Phobius"/>
    </source>
</evidence>
<keyword evidence="1" id="KW-0472">Membrane</keyword>
<evidence type="ECO:0000313" key="2">
    <source>
        <dbReference type="EMBL" id="ALS01272.1"/>
    </source>
</evidence>
<name>A0A0S3KAJ1_9ENTE</name>
<dbReference type="PANTHER" id="PTHR36840">
    <property type="entry name" value="BLL5714 PROTEIN"/>
    <property type="match status" value="1"/>
</dbReference>
<dbReference type="EMBL" id="CP013614">
    <property type="protein sequence ID" value="ALS01272.1"/>
    <property type="molecule type" value="Genomic_DNA"/>
</dbReference>
<evidence type="ECO:0000313" key="5">
    <source>
        <dbReference type="Proteomes" id="UP000183039"/>
    </source>
</evidence>
<dbReference type="EMBL" id="JXLC01000018">
    <property type="protein sequence ID" value="OJG90664.1"/>
    <property type="molecule type" value="Genomic_DNA"/>
</dbReference>
<keyword evidence="1" id="KW-1133">Transmembrane helix</keyword>
<dbReference type="OrthoDB" id="9798526at2"/>
<reference evidence="3 5" key="1">
    <citation type="submission" date="2014-12" db="EMBL/GenBank/DDBJ databases">
        <title>Draft genome sequences of 29 type strains of Enterococci.</title>
        <authorList>
            <person name="Zhong Z."/>
            <person name="Sun Z."/>
            <person name="Liu W."/>
            <person name="Zhang W."/>
            <person name="Zhang H."/>
        </authorList>
    </citation>
    <scope>NUCLEOTIDE SEQUENCE [LARGE SCALE GENOMIC DNA]</scope>
    <source>
        <strain evidence="3 5">DSM 22801</strain>
    </source>
</reference>
<protein>
    <submittedName>
        <fullName evidence="2">Low temperature requirement protein A</fullName>
    </submittedName>
</protein>
<feature type="transmembrane region" description="Helical" evidence="1">
    <location>
        <begin position="223"/>
        <end position="242"/>
    </location>
</feature>
<gene>
    <name evidence="2" type="ORF">ATZ33_07785</name>
    <name evidence="3" type="ORF">RV15_GL001015</name>
</gene>
<dbReference type="PANTHER" id="PTHR36840:SF1">
    <property type="entry name" value="BLL5714 PROTEIN"/>
    <property type="match status" value="1"/>
</dbReference>
<keyword evidence="4" id="KW-1185">Reference proteome</keyword>
<dbReference type="RefSeq" id="WP_071878315.1">
    <property type="nucleotide sequence ID" value="NZ_JXLC01000018.1"/>
</dbReference>
<feature type="transmembrane region" description="Helical" evidence="1">
    <location>
        <begin position="158"/>
        <end position="178"/>
    </location>
</feature>
<dbReference type="AlphaFoldDB" id="A0A0S3KAJ1"/>
<evidence type="ECO:0000313" key="3">
    <source>
        <dbReference type="EMBL" id="OJG90664.1"/>
    </source>
</evidence>
<accession>A0A0S3KAJ1</accession>
<feature type="transmembrane region" description="Helical" evidence="1">
    <location>
        <begin position="288"/>
        <end position="309"/>
    </location>
</feature>
<dbReference type="InterPro" id="IPR010640">
    <property type="entry name" value="Low_temperature_requirement_A"/>
</dbReference>
<evidence type="ECO:0000313" key="4">
    <source>
        <dbReference type="Proteomes" id="UP000065511"/>
    </source>
</evidence>
<feature type="transmembrane region" description="Helical" evidence="1">
    <location>
        <begin position="43"/>
        <end position="63"/>
    </location>
</feature>
<dbReference type="Proteomes" id="UP000065511">
    <property type="component" value="Chromosome"/>
</dbReference>
<proteinExistence type="predicted"/>
<feature type="transmembrane region" description="Helical" evidence="1">
    <location>
        <begin position="100"/>
        <end position="120"/>
    </location>
</feature>
<feature type="transmembrane region" description="Helical" evidence="1">
    <location>
        <begin position="75"/>
        <end position="94"/>
    </location>
</feature>
<feature type="transmembrane region" description="Helical" evidence="1">
    <location>
        <begin position="12"/>
        <end position="31"/>
    </location>
</feature>
<feature type="transmembrane region" description="Helical" evidence="1">
    <location>
        <begin position="132"/>
        <end position="152"/>
    </location>
</feature>
<organism evidence="3 5">
    <name type="scientific">Enterococcus silesiacus</name>
    <dbReference type="NCBI Taxonomy" id="332949"/>
    <lineage>
        <taxon>Bacteria</taxon>
        <taxon>Bacillati</taxon>
        <taxon>Bacillota</taxon>
        <taxon>Bacilli</taxon>
        <taxon>Lactobacillales</taxon>
        <taxon>Enterococcaceae</taxon>
        <taxon>Enterococcus</taxon>
    </lineage>
</organism>
<dbReference type="Pfam" id="PF06772">
    <property type="entry name" value="LtrA"/>
    <property type="match status" value="1"/>
</dbReference>
<feature type="transmembrane region" description="Helical" evidence="1">
    <location>
        <begin position="321"/>
        <end position="339"/>
    </location>
</feature>
<keyword evidence="1" id="KW-0812">Transmembrane</keyword>
<dbReference type="Proteomes" id="UP000183039">
    <property type="component" value="Unassembled WGS sequence"/>
</dbReference>